<evidence type="ECO:0000313" key="11">
    <source>
        <dbReference type="EMBL" id="HJF27476.1"/>
    </source>
</evidence>
<evidence type="ECO:0000256" key="7">
    <source>
        <dbReference type="SAM" id="Phobius"/>
    </source>
</evidence>
<feature type="transmembrane region" description="Helical" evidence="7">
    <location>
        <begin position="168"/>
        <end position="186"/>
    </location>
</feature>
<proteinExistence type="predicted"/>
<dbReference type="GO" id="GO:0005886">
    <property type="term" value="C:plasma membrane"/>
    <property type="evidence" value="ECO:0007669"/>
    <property type="project" value="UniProtKB-SubCell"/>
</dbReference>
<reference evidence="11" key="1">
    <citation type="journal article" date="2021" name="PeerJ">
        <title>Extensive microbial diversity within the chicken gut microbiome revealed by metagenomics and culture.</title>
        <authorList>
            <person name="Gilroy R."/>
            <person name="Ravi A."/>
            <person name="Getino M."/>
            <person name="Pursley I."/>
            <person name="Horton D.L."/>
            <person name="Alikhan N.F."/>
            <person name="Baker D."/>
            <person name="Gharbi K."/>
            <person name="Hall N."/>
            <person name="Watson M."/>
            <person name="Adriaenssens E.M."/>
            <person name="Foster-Nyarko E."/>
            <person name="Jarju S."/>
            <person name="Secka A."/>
            <person name="Antonio M."/>
            <person name="Oren A."/>
            <person name="Chaudhuri R.R."/>
            <person name="La Ragione R."/>
            <person name="Hildebrand F."/>
            <person name="Pallen M.J."/>
        </authorList>
    </citation>
    <scope>NUCLEOTIDE SEQUENCE</scope>
    <source>
        <strain evidence="11">CHK135-1449</strain>
    </source>
</reference>
<dbReference type="Pfam" id="PF20501">
    <property type="entry name" value="MbhE"/>
    <property type="match status" value="1"/>
</dbReference>
<comment type="caution">
    <text evidence="11">The sequence shown here is derived from an EMBL/GenBank/DDBJ whole genome shotgun (WGS) entry which is preliminary data.</text>
</comment>
<sequence>FAFEGTHLALWHGINLPLFMSLVALIGGVIFYFALAKGGTIREIDLDPKLGRLQGRILFDLFLKSLLLNSRRFRRATENGKLQSYLLWIMLFTTTLVALPLIGNGITAGTRELTHAPTLAIVLWLLLFSACWMMLWFHHERIKAVLISGAVGLVVTMVFIGFSAPDLALTQITVDVVTTVLLLMSLSLLPQLTPYESSMSRRWRDAIIAITGGVGIAVIAWLILTRDHNSLSWFFLQQSIPLGGGTNVVNVILVDFRGFDTFGEITVLGIAAIGVLSLMDGMRAHGATMTQGLTYRFNPSPLMLRITASWILPVALVISLYIFLRGHNLPGGGFIAGLVTSLALIIQYIAIGQDQAEKLLGAKSGRLYEIWIGVGLTIAGLTGVAAWFWSRPFLTSAHIYVSPPILGEMHLASAALFDAGVYITVVGATMLMISVLGDSRHSSMTGPVPRG</sequence>
<feature type="transmembrane region" description="Helical" evidence="7">
    <location>
        <begin position="85"/>
        <end position="106"/>
    </location>
</feature>
<dbReference type="Proteomes" id="UP000787156">
    <property type="component" value="Unassembled WGS sequence"/>
</dbReference>
<feature type="domain" description="MrpA C-terminal/MbhD" evidence="9">
    <location>
        <begin position="129"/>
        <end position="191"/>
    </location>
</feature>
<keyword evidence="5 7" id="KW-1133">Transmembrane helix</keyword>
<evidence type="ECO:0000256" key="6">
    <source>
        <dbReference type="ARBA" id="ARBA00023136"/>
    </source>
</evidence>
<evidence type="ECO:0000259" key="9">
    <source>
        <dbReference type="Pfam" id="PF13244"/>
    </source>
</evidence>
<evidence type="ECO:0000256" key="4">
    <source>
        <dbReference type="ARBA" id="ARBA00022692"/>
    </source>
</evidence>
<keyword evidence="3" id="KW-1003">Cell membrane</keyword>
<keyword evidence="4 7" id="KW-0812">Transmembrane</keyword>
<keyword evidence="2" id="KW-0813">Transport</keyword>
<reference evidence="11" key="2">
    <citation type="submission" date="2021-09" db="EMBL/GenBank/DDBJ databases">
        <authorList>
            <person name="Gilroy R."/>
        </authorList>
    </citation>
    <scope>NUCLEOTIDE SEQUENCE</scope>
    <source>
        <strain evidence="11">CHK135-1449</strain>
    </source>
</reference>
<dbReference type="PANTHER" id="PTHR43373">
    <property type="entry name" value="NA(+)/H(+) ANTIPORTER SUBUNIT"/>
    <property type="match status" value="1"/>
</dbReference>
<evidence type="ECO:0000259" key="8">
    <source>
        <dbReference type="Pfam" id="PF04039"/>
    </source>
</evidence>
<feature type="transmembrane region" description="Helical" evidence="7">
    <location>
        <begin position="329"/>
        <end position="350"/>
    </location>
</feature>
<dbReference type="Pfam" id="PF04039">
    <property type="entry name" value="MnhB"/>
    <property type="match status" value="1"/>
</dbReference>
<evidence type="ECO:0000313" key="12">
    <source>
        <dbReference type="Proteomes" id="UP000787156"/>
    </source>
</evidence>
<evidence type="ECO:0000256" key="5">
    <source>
        <dbReference type="ARBA" id="ARBA00022989"/>
    </source>
</evidence>
<organism evidence="11 12">
    <name type="scientific">Acinetobacter lwoffii</name>
    <dbReference type="NCBI Taxonomy" id="28090"/>
    <lineage>
        <taxon>Bacteria</taxon>
        <taxon>Pseudomonadati</taxon>
        <taxon>Pseudomonadota</taxon>
        <taxon>Gammaproteobacteria</taxon>
        <taxon>Moraxellales</taxon>
        <taxon>Moraxellaceae</taxon>
        <taxon>Acinetobacter</taxon>
    </lineage>
</organism>
<dbReference type="PANTHER" id="PTHR43373:SF1">
    <property type="entry name" value="NA(+)_H(+) ANTIPORTER SUBUNIT A"/>
    <property type="match status" value="1"/>
</dbReference>
<evidence type="ECO:0000256" key="1">
    <source>
        <dbReference type="ARBA" id="ARBA00004651"/>
    </source>
</evidence>
<dbReference type="AlphaFoldDB" id="A0A9D2URN7"/>
<feature type="transmembrane region" description="Helical" evidence="7">
    <location>
        <begin position="409"/>
        <end position="436"/>
    </location>
</feature>
<dbReference type="EMBL" id="DYWX01000045">
    <property type="protein sequence ID" value="HJF27476.1"/>
    <property type="molecule type" value="Genomic_DNA"/>
</dbReference>
<feature type="transmembrane region" description="Helical" evidence="7">
    <location>
        <begin position="16"/>
        <end position="35"/>
    </location>
</feature>
<feature type="domain" description="MrpA C-terminal/MbhE" evidence="10">
    <location>
        <begin position="201"/>
        <end position="284"/>
    </location>
</feature>
<name>A0A9D2URN7_ACILW</name>
<evidence type="ECO:0000256" key="3">
    <source>
        <dbReference type="ARBA" id="ARBA00022475"/>
    </source>
</evidence>
<feature type="transmembrane region" description="Helical" evidence="7">
    <location>
        <begin position="206"/>
        <end position="224"/>
    </location>
</feature>
<feature type="transmembrane region" description="Helical" evidence="7">
    <location>
        <begin position="370"/>
        <end position="389"/>
    </location>
</feature>
<dbReference type="InterPro" id="IPR050616">
    <property type="entry name" value="CPA3_Na-H_Antiporter_A"/>
</dbReference>
<evidence type="ECO:0000259" key="10">
    <source>
        <dbReference type="Pfam" id="PF20501"/>
    </source>
</evidence>
<comment type="subcellular location">
    <subcellularLocation>
        <location evidence="1">Cell membrane</location>
        <topology evidence="1">Multi-pass membrane protein</topology>
    </subcellularLocation>
</comment>
<feature type="non-terminal residue" evidence="11">
    <location>
        <position position="1"/>
    </location>
</feature>
<keyword evidence="6 7" id="KW-0472">Membrane</keyword>
<gene>
    <name evidence="11" type="ORF">K8V79_04395</name>
</gene>
<dbReference type="InterPro" id="IPR007182">
    <property type="entry name" value="MnhB"/>
</dbReference>
<protein>
    <submittedName>
        <fullName evidence="11">DUF4040 domain-containing protein</fullName>
    </submittedName>
</protein>
<accession>A0A9D2URN7</accession>
<dbReference type="InterPro" id="IPR025383">
    <property type="entry name" value="MrpA_C/MbhD"/>
</dbReference>
<dbReference type="Pfam" id="PF13244">
    <property type="entry name" value="MbhD"/>
    <property type="match status" value="1"/>
</dbReference>
<feature type="transmembrane region" description="Helical" evidence="7">
    <location>
        <begin position="118"/>
        <end position="137"/>
    </location>
</feature>
<feature type="transmembrane region" description="Helical" evidence="7">
    <location>
        <begin position="144"/>
        <end position="162"/>
    </location>
</feature>
<feature type="transmembrane region" description="Helical" evidence="7">
    <location>
        <begin position="262"/>
        <end position="281"/>
    </location>
</feature>
<feature type="transmembrane region" description="Helical" evidence="7">
    <location>
        <begin position="302"/>
        <end position="323"/>
    </location>
</feature>
<feature type="domain" description="Na+/H+ antiporter MnhB subunit-related protein" evidence="8">
    <location>
        <begin position="303"/>
        <end position="430"/>
    </location>
</feature>
<dbReference type="InterPro" id="IPR046806">
    <property type="entry name" value="MrpA_C/MbhE"/>
</dbReference>
<evidence type="ECO:0000256" key="2">
    <source>
        <dbReference type="ARBA" id="ARBA00022448"/>
    </source>
</evidence>